<evidence type="ECO:0000256" key="6">
    <source>
        <dbReference type="SAM" id="MobiDB-lite"/>
    </source>
</evidence>
<dbReference type="Gene3D" id="1.20.1250.20">
    <property type="entry name" value="MFS general substrate transporter like domains"/>
    <property type="match status" value="1"/>
</dbReference>
<dbReference type="SUPFAM" id="SSF103473">
    <property type="entry name" value="MFS general substrate transporter"/>
    <property type="match status" value="1"/>
</dbReference>
<dbReference type="GO" id="GO:0022857">
    <property type="term" value="F:transmembrane transporter activity"/>
    <property type="evidence" value="ECO:0007669"/>
    <property type="project" value="InterPro"/>
</dbReference>
<dbReference type="GO" id="GO:0005886">
    <property type="term" value="C:plasma membrane"/>
    <property type="evidence" value="ECO:0007669"/>
    <property type="project" value="UniProtKB-SubCell"/>
</dbReference>
<feature type="transmembrane region" description="Helical" evidence="7">
    <location>
        <begin position="12"/>
        <end position="33"/>
    </location>
</feature>
<feature type="transmembrane region" description="Helical" evidence="7">
    <location>
        <begin position="301"/>
        <end position="321"/>
    </location>
</feature>
<feature type="compositionally biased region" description="Basic residues" evidence="6">
    <location>
        <begin position="394"/>
        <end position="405"/>
    </location>
</feature>
<keyword evidence="9" id="KW-1185">Reference proteome</keyword>
<accession>A0A7W7C679</accession>
<evidence type="ECO:0000256" key="1">
    <source>
        <dbReference type="ARBA" id="ARBA00004651"/>
    </source>
</evidence>
<dbReference type="Proteomes" id="UP000533598">
    <property type="component" value="Unassembled WGS sequence"/>
</dbReference>
<evidence type="ECO:0000256" key="3">
    <source>
        <dbReference type="ARBA" id="ARBA00022692"/>
    </source>
</evidence>
<sequence>MSALANPVFRRLFAAQVLALLGTGLATVALGLLAHRLAGAEAGTVLGVLLAIKMTAYVLVAPVVTAVAARVPTRAFLVSMDVLRAVVAGVLPLVDALWQVYALVVLLQVAAAAFTPTYQATVPAVLTDERDYTQALSLSRLAFELEALLAPVLAAGLLLMVAPTQLFFGTALGFLASALLVAGSVLPRREIRRGRAGGLRTFLGTPALRALLGLNLAAAAGGALVLVQTVVLVREHFGGPAVAVAVALGCYGAGSVLAALVLPRALRAVPDRAVLLGGGAVLAGTLGLGALWFALAPGLTALLVLWAVLGAGGAVVQTPVGRLVRRSGSPDGWAGLFAAQFTLSHAAWLVTYLVAGLLGPGPLTFAVLGGLAGLGVLFAVRTWPPARQHYCGGHHGRLLAKPRPRRVPDPGQRVVRGQ</sequence>
<keyword evidence="3 7" id="KW-0812">Transmembrane</keyword>
<reference evidence="8 9" key="1">
    <citation type="submission" date="2020-08" db="EMBL/GenBank/DDBJ databases">
        <title>Sequencing the genomes of 1000 actinobacteria strains.</title>
        <authorList>
            <person name="Klenk H.-P."/>
        </authorList>
    </citation>
    <scope>NUCLEOTIDE SEQUENCE [LARGE SCALE GENOMIC DNA]</scope>
    <source>
        <strain evidence="8 9">DSM 44230</strain>
    </source>
</reference>
<feature type="transmembrane region" description="Helical" evidence="7">
    <location>
        <begin position="274"/>
        <end position="295"/>
    </location>
</feature>
<keyword evidence="5 7" id="KW-0472">Membrane</keyword>
<proteinExistence type="predicted"/>
<evidence type="ECO:0000256" key="2">
    <source>
        <dbReference type="ARBA" id="ARBA00022475"/>
    </source>
</evidence>
<feature type="transmembrane region" description="Helical" evidence="7">
    <location>
        <begin position="45"/>
        <end position="68"/>
    </location>
</feature>
<protein>
    <recommendedName>
        <fullName evidence="10">MFS transporter</fullName>
    </recommendedName>
</protein>
<comment type="caution">
    <text evidence="8">The sequence shown here is derived from an EMBL/GenBank/DDBJ whole genome shotgun (WGS) entry which is preliminary data.</text>
</comment>
<dbReference type="PANTHER" id="PTHR23513:SF6">
    <property type="entry name" value="MAJOR FACILITATOR SUPERFAMILY ASSOCIATED DOMAIN-CONTAINING PROTEIN"/>
    <property type="match status" value="1"/>
</dbReference>
<evidence type="ECO:0000256" key="4">
    <source>
        <dbReference type="ARBA" id="ARBA00022989"/>
    </source>
</evidence>
<keyword evidence="4 7" id="KW-1133">Transmembrane helix</keyword>
<evidence type="ECO:0000256" key="5">
    <source>
        <dbReference type="ARBA" id="ARBA00023136"/>
    </source>
</evidence>
<dbReference type="RefSeq" id="WP_185001279.1">
    <property type="nucleotide sequence ID" value="NZ_BAAAUI010000006.1"/>
</dbReference>
<evidence type="ECO:0000313" key="8">
    <source>
        <dbReference type="EMBL" id="MBB4675285.1"/>
    </source>
</evidence>
<dbReference type="EMBL" id="JACHMH010000001">
    <property type="protein sequence ID" value="MBB4675285.1"/>
    <property type="molecule type" value="Genomic_DNA"/>
</dbReference>
<dbReference type="InterPro" id="IPR011701">
    <property type="entry name" value="MFS"/>
</dbReference>
<evidence type="ECO:0000313" key="9">
    <source>
        <dbReference type="Proteomes" id="UP000533598"/>
    </source>
</evidence>
<feature type="transmembrane region" description="Helical" evidence="7">
    <location>
        <begin position="333"/>
        <end position="355"/>
    </location>
</feature>
<feature type="transmembrane region" description="Helical" evidence="7">
    <location>
        <begin position="207"/>
        <end position="231"/>
    </location>
</feature>
<dbReference type="Pfam" id="PF07690">
    <property type="entry name" value="MFS_1"/>
    <property type="match status" value="1"/>
</dbReference>
<name>A0A7W7C679_9PSEU</name>
<feature type="transmembrane region" description="Helical" evidence="7">
    <location>
        <begin position="166"/>
        <end position="186"/>
    </location>
</feature>
<feature type="region of interest" description="Disordered" evidence="6">
    <location>
        <begin position="394"/>
        <end position="418"/>
    </location>
</feature>
<dbReference type="InterPro" id="IPR036259">
    <property type="entry name" value="MFS_trans_sf"/>
</dbReference>
<evidence type="ECO:0008006" key="10">
    <source>
        <dbReference type="Google" id="ProtNLM"/>
    </source>
</evidence>
<dbReference type="PANTHER" id="PTHR23513">
    <property type="entry name" value="INTEGRAL MEMBRANE EFFLUX PROTEIN-RELATED"/>
    <property type="match status" value="1"/>
</dbReference>
<gene>
    <name evidence="8" type="ORF">HNR67_001403</name>
</gene>
<comment type="subcellular location">
    <subcellularLocation>
        <location evidence="1">Cell membrane</location>
        <topology evidence="1">Multi-pass membrane protein</topology>
    </subcellularLocation>
</comment>
<feature type="transmembrane region" description="Helical" evidence="7">
    <location>
        <begin position="237"/>
        <end position="262"/>
    </location>
</feature>
<dbReference type="AlphaFoldDB" id="A0A7W7C679"/>
<evidence type="ECO:0000256" key="7">
    <source>
        <dbReference type="SAM" id="Phobius"/>
    </source>
</evidence>
<keyword evidence="2" id="KW-1003">Cell membrane</keyword>
<organism evidence="8 9">
    <name type="scientific">Crossiella cryophila</name>
    <dbReference type="NCBI Taxonomy" id="43355"/>
    <lineage>
        <taxon>Bacteria</taxon>
        <taxon>Bacillati</taxon>
        <taxon>Actinomycetota</taxon>
        <taxon>Actinomycetes</taxon>
        <taxon>Pseudonocardiales</taxon>
        <taxon>Pseudonocardiaceae</taxon>
        <taxon>Crossiella</taxon>
    </lineage>
</organism>
<feature type="transmembrane region" description="Helical" evidence="7">
    <location>
        <begin position="361"/>
        <end position="380"/>
    </location>
</feature>